<evidence type="ECO:0000313" key="2">
    <source>
        <dbReference type="Proteomes" id="UP001060215"/>
    </source>
</evidence>
<dbReference type="EMBL" id="CM045762">
    <property type="protein sequence ID" value="KAI8010078.1"/>
    <property type="molecule type" value="Genomic_DNA"/>
</dbReference>
<gene>
    <name evidence="1" type="ORF">LOK49_LG06G00821</name>
</gene>
<sequence>MARRNHTTELGSIACDDLTELGAGKEGWLVDNPNLLTALDTHSLAVANHSVVLVLDWSDGSDPTGPRVKIRPTLSPIESEYISSVEWLVFDDIRVLALGTSCGYLLIYSLRGDLIHKQIVNPGRILKLRVRGTKRDLTEDTSSAEICVVMPGVVARFDGSEIQSMLQRWFQETHSQFWDQKKNPVDSGSSNVRLPYQLWNVNKYGSCADAAITGIMPPPLMELQSSQRYYCAVTIGDDAVISAFRLSEDRSRSLVGAILSKVVPATFSTIASFSKMIWRSEPKSTTKSEAKPQPFARASPLTCLKDHPRKGEKLTLSPSGTLAAITDSLGRILLLDTQALVVVRLWKGYREASCLFMEMLVNRDSAASSSAYYEHVKSDYCLCLAIHAPRKGIIEVWQMRTGPRLRTIPCAGGSKILQPTYRFGSSSILSATYVPLEVFLLNGDSGQLSVLNRSLD</sequence>
<organism evidence="1 2">
    <name type="scientific">Camellia lanceoleosa</name>
    <dbReference type="NCBI Taxonomy" id="1840588"/>
    <lineage>
        <taxon>Eukaryota</taxon>
        <taxon>Viridiplantae</taxon>
        <taxon>Streptophyta</taxon>
        <taxon>Embryophyta</taxon>
        <taxon>Tracheophyta</taxon>
        <taxon>Spermatophyta</taxon>
        <taxon>Magnoliopsida</taxon>
        <taxon>eudicotyledons</taxon>
        <taxon>Gunneridae</taxon>
        <taxon>Pentapetalae</taxon>
        <taxon>asterids</taxon>
        <taxon>Ericales</taxon>
        <taxon>Theaceae</taxon>
        <taxon>Camellia</taxon>
    </lineage>
</organism>
<proteinExistence type="predicted"/>
<dbReference type="Proteomes" id="UP001060215">
    <property type="component" value="Chromosome 5"/>
</dbReference>
<keyword evidence="2" id="KW-1185">Reference proteome</keyword>
<reference evidence="1 2" key="1">
    <citation type="journal article" date="2022" name="Plant J.">
        <title>Chromosome-level genome of Camellia lanceoleosa provides a valuable resource for understanding genome evolution and self-incompatibility.</title>
        <authorList>
            <person name="Gong W."/>
            <person name="Xiao S."/>
            <person name="Wang L."/>
            <person name="Liao Z."/>
            <person name="Chang Y."/>
            <person name="Mo W."/>
            <person name="Hu G."/>
            <person name="Li W."/>
            <person name="Zhao G."/>
            <person name="Zhu H."/>
            <person name="Hu X."/>
            <person name="Ji K."/>
            <person name="Xiang X."/>
            <person name="Song Q."/>
            <person name="Yuan D."/>
            <person name="Jin S."/>
            <person name="Zhang L."/>
        </authorList>
    </citation>
    <scope>NUCLEOTIDE SEQUENCE [LARGE SCALE GENOMIC DNA]</scope>
    <source>
        <strain evidence="1">SQ_2022a</strain>
    </source>
</reference>
<accession>A0ACC0HB29</accession>
<evidence type="ECO:0000313" key="1">
    <source>
        <dbReference type="EMBL" id="KAI8010078.1"/>
    </source>
</evidence>
<protein>
    <submittedName>
        <fullName evidence="1">Rab3 GTPase-activating protein non-catalytic subunit</fullName>
    </submittedName>
</protein>
<name>A0ACC0HB29_9ERIC</name>
<comment type="caution">
    <text evidence="1">The sequence shown here is derived from an EMBL/GenBank/DDBJ whole genome shotgun (WGS) entry which is preliminary data.</text>
</comment>